<dbReference type="EMBL" id="VXIV02002858">
    <property type="protein sequence ID" value="KAF6022369.1"/>
    <property type="molecule type" value="Genomic_DNA"/>
</dbReference>
<comment type="caution">
    <text evidence="2">The sequence shown here is derived from an EMBL/GenBank/DDBJ whole genome shotgun (WGS) entry which is preliminary data.</text>
</comment>
<proteinExistence type="predicted"/>
<name>A0A7J7J7Y4_BUGNE</name>
<evidence type="ECO:0000256" key="1">
    <source>
        <dbReference type="SAM" id="MobiDB-lite"/>
    </source>
</evidence>
<organism evidence="2 3">
    <name type="scientific">Bugula neritina</name>
    <name type="common">Brown bryozoan</name>
    <name type="synonym">Sertularia neritina</name>
    <dbReference type="NCBI Taxonomy" id="10212"/>
    <lineage>
        <taxon>Eukaryota</taxon>
        <taxon>Metazoa</taxon>
        <taxon>Spiralia</taxon>
        <taxon>Lophotrochozoa</taxon>
        <taxon>Bryozoa</taxon>
        <taxon>Gymnolaemata</taxon>
        <taxon>Cheilostomatida</taxon>
        <taxon>Flustrina</taxon>
        <taxon>Buguloidea</taxon>
        <taxon>Bugulidae</taxon>
        <taxon>Bugula</taxon>
    </lineage>
</organism>
<feature type="compositionally biased region" description="Basic residues" evidence="1">
    <location>
        <begin position="204"/>
        <end position="215"/>
    </location>
</feature>
<dbReference type="OrthoDB" id="6351677at2759"/>
<feature type="region of interest" description="Disordered" evidence="1">
    <location>
        <begin position="238"/>
        <end position="264"/>
    </location>
</feature>
<protein>
    <submittedName>
        <fullName evidence="2">Uncharacterized protein</fullName>
    </submittedName>
</protein>
<dbReference type="PANTHER" id="PTHR23093:SF16">
    <property type="entry name" value="FAM194 C-TERMINAL DOMAIN-CONTAINING PROTEIN"/>
    <property type="match status" value="1"/>
</dbReference>
<dbReference type="AlphaFoldDB" id="A0A7J7J7Y4"/>
<sequence length="339" mass="38660">MLASEDSFFFDQLPFRQPQKRYKKNAEELPQSLRYAHLNPKLASFYKDSKSGDEEENQGGVKESLLPEISSTFANIKNQLLAGVMQDYDSTRLALHQNKSVTPFMLEELSRLLLLVKTCRRKIAFPRSLEHYLQCTYVDLIYDAKYVKREWQLLENQAKHDAEQKEKELAAAQAEEAKKAKVDLSDSEEERLKLEMAESDHAGRRSKSQRRKKRLTQSQPAIIIEESANRVGLTTGRRSMAGSSLRKSAAAAKQDNTRLGTQKAGGDMEMLSEASHSVKSALPSTHPQPYSMTVLAFNLSHYHQWEDKGCHVFGIDRSENDEHPLEWVVRRLNQTTSAM</sequence>
<dbReference type="Proteomes" id="UP000593567">
    <property type="component" value="Unassembled WGS sequence"/>
</dbReference>
<accession>A0A7J7J7Y4</accession>
<keyword evidence="3" id="KW-1185">Reference proteome</keyword>
<gene>
    <name evidence="2" type="ORF">EB796_019309</name>
</gene>
<feature type="compositionally biased region" description="Basic and acidic residues" evidence="1">
    <location>
        <begin position="164"/>
        <end position="203"/>
    </location>
</feature>
<reference evidence="2" key="1">
    <citation type="submission" date="2020-06" db="EMBL/GenBank/DDBJ databases">
        <title>Draft genome of Bugula neritina, a colonial animal packing powerful symbionts and potential medicines.</title>
        <authorList>
            <person name="Rayko M."/>
        </authorList>
    </citation>
    <scope>NUCLEOTIDE SEQUENCE [LARGE SCALE GENOMIC DNA]</scope>
    <source>
        <strain evidence="2">Kwan_BN1</strain>
    </source>
</reference>
<evidence type="ECO:0000313" key="3">
    <source>
        <dbReference type="Proteomes" id="UP000593567"/>
    </source>
</evidence>
<feature type="region of interest" description="Disordered" evidence="1">
    <location>
        <begin position="164"/>
        <end position="219"/>
    </location>
</feature>
<evidence type="ECO:0000313" key="2">
    <source>
        <dbReference type="EMBL" id="KAF6022369.1"/>
    </source>
</evidence>
<dbReference type="PANTHER" id="PTHR23093">
    <property type="entry name" value="SIMILAR TO CHROMOSOME 3 OPEN READING FRAME 20"/>
    <property type="match status" value="1"/>
</dbReference>